<dbReference type="InterPro" id="IPR029063">
    <property type="entry name" value="SAM-dependent_MTases_sf"/>
</dbReference>
<protein>
    <submittedName>
        <fullName evidence="6">Cyclopropane-fatty-acyl-phospholipid synthase</fullName>
        <ecNumber evidence="6">2.1.1.79</ecNumber>
    </submittedName>
</protein>
<dbReference type="Pfam" id="PF02353">
    <property type="entry name" value="CMAS"/>
    <property type="match status" value="1"/>
</dbReference>
<keyword evidence="5" id="KW-0443">Lipid metabolism</keyword>
<dbReference type="EC" id="2.1.1.79" evidence="6"/>
<proteinExistence type="inferred from homology"/>
<evidence type="ECO:0000256" key="4">
    <source>
        <dbReference type="ARBA" id="ARBA00022691"/>
    </source>
</evidence>
<dbReference type="GO" id="GO:0008825">
    <property type="term" value="F:cyclopropane-fatty-acyl-phospholipid synthase activity"/>
    <property type="evidence" value="ECO:0007669"/>
    <property type="project" value="UniProtKB-EC"/>
</dbReference>
<keyword evidence="7" id="KW-1185">Reference proteome</keyword>
<reference evidence="6 7" key="1">
    <citation type="submission" date="2023-07" db="EMBL/GenBank/DDBJ databases">
        <title>Sorghum-associated microbial communities from plants grown in Nebraska, USA.</title>
        <authorList>
            <person name="Schachtman D."/>
        </authorList>
    </citation>
    <scope>NUCLEOTIDE SEQUENCE [LARGE SCALE GENOMIC DNA]</scope>
    <source>
        <strain evidence="6 7">DS994</strain>
    </source>
</reference>
<evidence type="ECO:0000313" key="7">
    <source>
        <dbReference type="Proteomes" id="UP001226389"/>
    </source>
</evidence>
<keyword evidence="4" id="KW-0949">S-adenosyl-L-methionine</keyword>
<accession>A0ABT9UHC8</accession>
<dbReference type="InterPro" id="IPR050723">
    <property type="entry name" value="CFA/CMAS"/>
</dbReference>
<evidence type="ECO:0000256" key="1">
    <source>
        <dbReference type="ARBA" id="ARBA00010815"/>
    </source>
</evidence>
<evidence type="ECO:0000313" key="6">
    <source>
        <dbReference type="EMBL" id="MDQ0119053.1"/>
    </source>
</evidence>
<evidence type="ECO:0000256" key="5">
    <source>
        <dbReference type="ARBA" id="ARBA00023098"/>
    </source>
</evidence>
<dbReference type="PANTHER" id="PTHR43667:SF1">
    <property type="entry name" value="CYCLOPROPANE-FATTY-ACYL-PHOSPHOLIPID SYNTHASE"/>
    <property type="match status" value="1"/>
</dbReference>
<dbReference type="PIRSF" id="PIRSF003085">
    <property type="entry name" value="CMAS"/>
    <property type="match status" value="1"/>
</dbReference>
<comment type="caution">
    <text evidence="6">The sequence shown here is derived from an EMBL/GenBank/DDBJ whole genome shotgun (WGS) entry which is preliminary data.</text>
</comment>
<gene>
    <name evidence="6" type="ORF">J2T22_002240</name>
</gene>
<dbReference type="Proteomes" id="UP001226389">
    <property type="component" value="Unassembled WGS sequence"/>
</dbReference>
<evidence type="ECO:0000256" key="3">
    <source>
        <dbReference type="ARBA" id="ARBA00022679"/>
    </source>
</evidence>
<dbReference type="GO" id="GO:0032259">
    <property type="term" value="P:methylation"/>
    <property type="evidence" value="ECO:0007669"/>
    <property type="project" value="UniProtKB-KW"/>
</dbReference>
<name>A0ABT9UHC8_9MICC</name>
<dbReference type="SUPFAM" id="SSF53335">
    <property type="entry name" value="S-adenosyl-L-methionine-dependent methyltransferases"/>
    <property type="match status" value="1"/>
</dbReference>
<organism evidence="6 7">
    <name type="scientific">Pseudarthrobacter defluvii</name>
    <dbReference type="NCBI Taxonomy" id="410837"/>
    <lineage>
        <taxon>Bacteria</taxon>
        <taxon>Bacillati</taxon>
        <taxon>Actinomycetota</taxon>
        <taxon>Actinomycetes</taxon>
        <taxon>Micrococcales</taxon>
        <taxon>Micrococcaceae</taxon>
        <taxon>Pseudarthrobacter</taxon>
    </lineage>
</organism>
<evidence type="ECO:0000256" key="2">
    <source>
        <dbReference type="ARBA" id="ARBA00022603"/>
    </source>
</evidence>
<comment type="similarity">
    <text evidence="1">Belongs to the CFA/CMAS family.</text>
</comment>
<keyword evidence="3 6" id="KW-0808">Transferase</keyword>
<dbReference type="PANTHER" id="PTHR43667">
    <property type="entry name" value="CYCLOPROPANE-FATTY-ACYL-PHOSPHOLIPID SYNTHASE"/>
    <property type="match status" value="1"/>
</dbReference>
<dbReference type="CDD" id="cd02440">
    <property type="entry name" value="AdoMet_MTases"/>
    <property type="match status" value="1"/>
</dbReference>
<dbReference type="EMBL" id="JAUSSY010000007">
    <property type="protein sequence ID" value="MDQ0119053.1"/>
    <property type="molecule type" value="Genomic_DNA"/>
</dbReference>
<dbReference type="Gene3D" id="3.40.50.150">
    <property type="entry name" value="Vaccinia Virus protein VP39"/>
    <property type="match status" value="1"/>
</dbReference>
<keyword evidence="2 6" id="KW-0489">Methyltransferase</keyword>
<dbReference type="RefSeq" id="WP_307490403.1">
    <property type="nucleotide sequence ID" value="NZ_JAUSSY010000007.1"/>
</dbReference>
<sequence length="467" mass="49639">MDTDAASAGTGTTGHAARLEKALGVVLGTEQIPLRLRAWDGSEAGPPDAPVLEFKSRKALRRMLWSPGQLGLSRAYVAGDIEAPGDIFAAFTALSSAGKFAEPGPFRPLSAGELWLLLRTAARLGAIGPNPAPPPEEARVAKKGRTHSRGRDSAAISHHYDVGNDFYALVLGPSMVYSCAVWPDGPVTGGAAAAGSGLEPEAGADDGLGDGLDAAQEDKLDLVCRKLGLQPGMRVLDVGCGWGSFALHAAARYGATVVGVTLSTEQATLARKRAADAGLTGSIEIRVQDYRDVQDGPYDAISSIGMSEHVGRAQTPEYAAALFGLLRPGGRLLNHAISWNAGPTAPDPDSFIPRYVFPDGEMISLGEMVSALETARFEVLDVEALRPHYALTLRAWVRRLEQNWAEAIRLAGEGRARVWRLYMAASAIGFENGLTGVNQVLVRRPGGEEPPLRRTSWLWRKRPPAGT</sequence>
<dbReference type="InterPro" id="IPR003333">
    <property type="entry name" value="CMAS"/>
</dbReference>